<dbReference type="InterPro" id="IPR052019">
    <property type="entry name" value="F420H2_bilvrd_red/Heme_oxyg"/>
</dbReference>
<dbReference type="Pfam" id="PF01243">
    <property type="entry name" value="PNPOx_N"/>
    <property type="match status" value="1"/>
</dbReference>
<protein>
    <recommendedName>
        <fullName evidence="2">Pyridoxamine 5'-phosphate oxidase N-terminal domain-containing protein</fullName>
    </recommendedName>
</protein>
<keyword evidence="1" id="KW-0560">Oxidoreductase</keyword>
<accession>A0A2P8I9W6</accession>
<dbReference type="NCBIfam" id="TIGR03618">
    <property type="entry name" value="Rv1155_F420"/>
    <property type="match status" value="1"/>
</dbReference>
<keyword evidence="4" id="KW-1185">Reference proteome</keyword>
<evidence type="ECO:0000256" key="1">
    <source>
        <dbReference type="ARBA" id="ARBA00023002"/>
    </source>
</evidence>
<dbReference type="InterPro" id="IPR012349">
    <property type="entry name" value="Split_barrel_FMN-bd"/>
</dbReference>
<feature type="domain" description="Pyridoxamine 5'-phosphate oxidase N-terminal" evidence="2">
    <location>
        <begin position="27"/>
        <end position="139"/>
    </location>
</feature>
<name>A0A2P8I9W6_SACCR</name>
<evidence type="ECO:0000259" key="2">
    <source>
        <dbReference type="Pfam" id="PF01243"/>
    </source>
</evidence>
<reference evidence="3 4" key="1">
    <citation type="submission" date="2018-03" db="EMBL/GenBank/DDBJ databases">
        <title>Genomic Encyclopedia of Type Strains, Phase III (KMG-III): the genomes of soil and plant-associated and newly described type strains.</title>
        <authorList>
            <person name="Whitman W."/>
        </authorList>
    </citation>
    <scope>NUCLEOTIDE SEQUENCE [LARGE SCALE GENOMIC DNA]</scope>
    <source>
        <strain evidence="3 4">CGMCC 4.7097</strain>
    </source>
</reference>
<sequence>MALRCAVMGNSDAPQGWWREFVSATPARTGKLAVVRADGSPHVTPVWVDLDGGTLVFTTQVGSIKGRAIRRDGRVSVCLDDERPPFAFVTVSGRADVLDDPEQVRYWAGRIGARYMGAARANEFAERNGGPGEVVVRIRDAKVIAKPAITD</sequence>
<dbReference type="AlphaFoldDB" id="A0A2P8I9W6"/>
<proteinExistence type="predicted"/>
<dbReference type="Proteomes" id="UP000241118">
    <property type="component" value="Unassembled WGS sequence"/>
</dbReference>
<organism evidence="3 4">
    <name type="scientific">Saccharothrix carnea</name>
    <dbReference type="NCBI Taxonomy" id="1280637"/>
    <lineage>
        <taxon>Bacteria</taxon>
        <taxon>Bacillati</taxon>
        <taxon>Actinomycetota</taxon>
        <taxon>Actinomycetes</taxon>
        <taxon>Pseudonocardiales</taxon>
        <taxon>Pseudonocardiaceae</taxon>
        <taxon>Saccharothrix</taxon>
    </lineage>
</organism>
<dbReference type="InterPro" id="IPR011576">
    <property type="entry name" value="Pyridox_Oxase_N"/>
</dbReference>
<dbReference type="InterPro" id="IPR019920">
    <property type="entry name" value="F420-binding_dom_put"/>
</dbReference>
<dbReference type="PANTHER" id="PTHR35176:SF1">
    <property type="entry name" value="F420H(2)-DEPENDENT BILIVERDIN REDUCTASE"/>
    <property type="match status" value="1"/>
</dbReference>
<dbReference type="PANTHER" id="PTHR35176">
    <property type="entry name" value="HEME OXYGENASE HI_0854-RELATED"/>
    <property type="match status" value="1"/>
</dbReference>
<dbReference type="GO" id="GO:0070967">
    <property type="term" value="F:coenzyme F420 binding"/>
    <property type="evidence" value="ECO:0007669"/>
    <property type="project" value="TreeGrafter"/>
</dbReference>
<dbReference type="SUPFAM" id="SSF50475">
    <property type="entry name" value="FMN-binding split barrel"/>
    <property type="match status" value="1"/>
</dbReference>
<comment type="caution">
    <text evidence="3">The sequence shown here is derived from an EMBL/GenBank/DDBJ whole genome shotgun (WGS) entry which is preliminary data.</text>
</comment>
<gene>
    <name evidence="3" type="ORF">B0I31_105218</name>
</gene>
<dbReference type="GO" id="GO:0005829">
    <property type="term" value="C:cytosol"/>
    <property type="evidence" value="ECO:0007669"/>
    <property type="project" value="TreeGrafter"/>
</dbReference>
<evidence type="ECO:0000313" key="3">
    <source>
        <dbReference type="EMBL" id="PSL55259.1"/>
    </source>
</evidence>
<evidence type="ECO:0000313" key="4">
    <source>
        <dbReference type="Proteomes" id="UP000241118"/>
    </source>
</evidence>
<dbReference type="EMBL" id="PYAX01000005">
    <property type="protein sequence ID" value="PSL55259.1"/>
    <property type="molecule type" value="Genomic_DNA"/>
</dbReference>
<dbReference type="GO" id="GO:0016627">
    <property type="term" value="F:oxidoreductase activity, acting on the CH-CH group of donors"/>
    <property type="evidence" value="ECO:0007669"/>
    <property type="project" value="TreeGrafter"/>
</dbReference>
<dbReference type="Gene3D" id="2.30.110.10">
    <property type="entry name" value="Electron Transport, Fmn-binding Protein, Chain A"/>
    <property type="match status" value="1"/>
</dbReference>